<gene>
    <name evidence="2" type="ORF">IAC04_00080</name>
</gene>
<keyword evidence="1" id="KW-0812">Transmembrane</keyword>
<keyword evidence="1" id="KW-0472">Membrane</keyword>
<accession>A0A9D2GPJ0</accession>
<comment type="caution">
    <text evidence="2">The sequence shown here is derived from an EMBL/GenBank/DDBJ whole genome shotgun (WGS) entry which is preliminary data.</text>
</comment>
<feature type="transmembrane region" description="Helical" evidence="1">
    <location>
        <begin position="210"/>
        <end position="231"/>
    </location>
</feature>
<organism evidence="2 3">
    <name type="scientific">Candidatus Coprenecus stercoravium</name>
    <dbReference type="NCBI Taxonomy" id="2840735"/>
    <lineage>
        <taxon>Bacteria</taxon>
        <taxon>Pseudomonadati</taxon>
        <taxon>Bacteroidota</taxon>
        <taxon>Bacteroidia</taxon>
        <taxon>Bacteroidales</taxon>
        <taxon>Rikenellaceae</taxon>
        <taxon>Rikenellaceae incertae sedis</taxon>
        <taxon>Candidatus Coprenecus</taxon>
    </lineage>
</organism>
<keyword evidence="1" id="KW-1133">Transmembrane helix</keyword>
<reference evidence="2" key="1">
    <citation type="journal article" date="2021" name="PeerJ">
        <title>Extensive microbial diversity within the chicken gut microbiome revealed by metagenomics and culture.</title>
        <authorList>
            <person name="Gilroy R."/>
            <person name="Ravi A."/>
            <person name="Getino M."/>
            <person name="Pursley I."/>
            <person name="Horton D.L."/>
            <person name="Alikhan N.F."/>
            <person name="Baker D."/>
            <person name="Gharbi K."/>
            <person name="Hall N."/>
            <person name="Watson M."/>
            <person name="Adriaenssens E.M."/>
            <person name="Foster-Nyarko E."/>
            <person name="Jarju S."/>
            <person name="Secka A."/>
            <person name="Antonio M."/>
            <person name="Oren A."/>
            <person name="Chaudhuri R.R."/>
            <person name="La Ragione R."/>
            <person name="Hildebrand F."/>
            <person name="Pallen M.J."/>
        </authorList>
    </citation>
    <scope>NUCLEOTIDE SEQUENCE</scope>
    <source>
        <strain evidence="2">Gambia16-554</strain>
    </source>
</reference>
<evidence type="ECO:0000313" key="3">
    <source>
        <dbReference type="Proteomes" id="UP000824115"/>
    </source>
</evidence>
<reference evidence="2" key="2">
    <citation type="submission" date="2021-04" db="EMBL/GenBank/DDBJ databases">
        <authorList>
            <person name="Gilroy R."/>
        </authorList>
    </citation>
    <scope>NUCLEOTIDE SEQUENCE</scope>
    <source>
        <strain evidence="2">Gambia16-554</strain>
    </source>
</reference>
<name>A0A9D2GPJ0_9BACT</name>
<feature type="non-terminal residue" evidence="2">
    <location>
        <position position="258"/>
    </location>
</feature>
<sequence length="258" mass="28422">MNSSKKSFLAVTVIATAALAAAITLAIVWVISTYRDRQEEFAATVESALNKARQKEMDDHISASEHNGITATLIGTDSTKEPLMFPKDLLSRNAEQIASITVYKLSGISQETGERLAAITEPTDSATGFETVAFLAAFYDRIDNLGSFPNSSITIAVKATDTDTRTGRIIYSDDIPIEHPLEFSVTSFTKPYVVCTVRVENPSSGFLRRMSGIIASICLIAVILCFSYIYLLRTVFRQKTLGEIRRDLTHNITHELKT</sequence>
<protein>
    <submittedName>
        <fullName evidence="2">Uncharacterized protein</fullName>
    </submittedName>
</protein>
<dbReference type="EMBL" id="DXAW01000004">
    <property type="protein sequence ID" value="HIZ84880.1"/>
    <property type="molecule type" value="Genomic_DNA"/>
</dbReference>
<dbReference type="AlphaFoldDB" id="A0A9D2GPJ0"/>
<evidence type="ECO:0000313" key="2">
    <source>
        <dbReference type="EMBL" id="HIZ84880.1"/>
    </source>
</evidence>
<proteinExistence type="predicted"/>
<dbReference type="Proteomes" id="UP000824115">
    <property type="component" value="Unassembled WGS sequence"/>
</dbReference>
<evidence type="ECO:0000256" key="1">
    <source>
        <dbReference type="SAM" id="Phobius"/>
    </source>
</evidence>